<dbReference type="AlphaFoldDB" id="A0A9P1H2C0"/>
<dbReference type="OrthoDB" id="2119228at2759"/>
<feature type="domain" description="SGNH hydrolase-type esterase" evidence="2">
    <location>
        <begin position="33"/>
        <end position="208"/>
    </location>
</feature>
<comment type="caution">
    <text evidence="3">The sequence shown here is derived from an EMBL/GenBank/DDBJ whole genome shotgun (WGS) entry which is preliminary data.</text>
</comment>
<feature type="chain" id="PRO_5040495152" description="SGNH hydrolase-type esterase domain-containing protein" evidence="1">
    <location>
        <begin position="20"/>
        <end position="231"/>
    </location>
</feature>
<dbReference type="PANTHER" id="PTHR30383">
    <property type="entry name" value="THIOESTERASE 1/PROTEASE 1/LYSOPHOSPHOLIPASE L1"/>
    <property type="match status" value="1"/>
</dbReference>
<dbReference type="InterPro" id="IPR036514">
    <property type="entry name" value="SGNH_hydro_sf"/>
</dbReference>
<dbReference type="SUPFAM" id="SSF52266">
    <property type="entry name" value="SGNH hydrolase"/>
    <property type="match status" value="1"/>
</dbReference>
<dbReference type="InterPro" id="IPR051532">
    <property type="entry name" value="Ester_Hydrolysis_Enzymes"/>
</dbReference>
<dbReference type="Pfam" id="PF13472">
    <property type="entry name" value="Lipase_GDSL_2"/>
    <property type="match status" value="1"/>
</dbReference>
<name>A0A9P1H2C0_9PEZI</name>
<dbReference type="Proteomes" id="UP000838763">
    <property type="component" value="Unassembled WGS sequence"/>
</dbReference>
<accession>A0A9P1H2C0</accession>
<dbReference type="PANTHER" id="PTHR30383:SF2">
    <property type="entry name" value="CELLULOSE-BINDING PROTEIN"/>
    <property type="match status" value="1"/>
</dbReference>
<dbReference type="InterPro" id="IPR013830">
    <property type="entry name" value="SGNH_hydro"/>
</dbReference>
<dbReference type="GO" id="GO:0004622">
    <property type="term" value="F:phosphatidylcholine lysophospholipase activity"/>
    <property type="evidence" value="ECO:0007669"/>
    <property type="project" value="TreeGrafter"/>
</dbReference>
<sequence length="231" mass="25316">MLKAALALALAALPRSALAQADQEQRTLRYMPFGDSITDYGCWRPWLAEKLKADGHTLDFVGGRRAEAECDGLDYDRDHEGHPGFQAVDIVKDNQLAGWLADNPADIITMHLGTVDIVRSSTKADVILQAYDALVDAMREHNPAMRIIVSQIIPFPANDGLVQALNAAIPAWAESRNTTESPLWLVDQYTGFSGTADLYDGLHPSESGDVKISEAFYPAMLQAIESFEAEK</sequence>
<protein>
    <recommendedName>
        <fullName evidence="2">SGNH hydrolase-type esterase domain-containing protein</fullName>
    </recommendedName>
</protein>
<organism evidence="3 4">
    <name type="scientific">Parascedosporium putredinis</name>
    <dbReference type="NCBI Taxonomy" id="1442378"/>
    <lineage>
        <taxon>Eukaryota</taxon>
        <taxon>Fungi</taxon>
        <taxon>Dikarya</taxon>
        <taxon>Ascomycota</taxon>
        <taxon>Pezizomycotina</taxon>
        <taxon>Sordariomycetes</taxon>
        <taxon>Hypocreomycetidae</taxon>
        <taxon>Microascales</taxon>
        <taxon>Microascaceae</taxon>
        <taxon>Parascedosporium</taxon>
    </lineage>
</organism>
<evidence type="ECO:0000313" key="3">
    <source>
        <dbReference type="EMBL" id="CAI4214070.1"/>
    </source>
</evidence>
<gene>
    <name evidence="3" type="ORF">PPNO1_LOCUS3803</name>
</gene>
<evidence type="ECO:0000259" key="2">
    <source>
        <dbReference type="Pfam" id="PF13472"/>
    </source>
</evidence>
<evidence type="ECO:0000256" key="1">
    <source>
        <dbReference type="SAM" id="SignalP"/>
    </source>
</evidence>
<keyword evidence="1" id="KW-0732">Signal</keyword>
<proteinExistence type="predicted"/>
<keyword evidence="4" id="KW-1185">Reference proteome</keyword>
<feature type="signal peptide" evidence="1">
    <location>
        <begin position="1"/>
        <end position="19"/>
    </location>
</feature>
<evidence type="ECO:0000313" key="4">
    <source>
        <dbReference type="Proteomes" id="UP000838763"/>
    </source>
</evidence>
<dbReference type="Gene3D" id="3.40.50.1110">
    <property type="entry name" value="SGNH hydrolase"/>
    <property type="match status" value="1"/>
</dbReference>
<reference evidence="3" key="1">
    <citation type="submission" date="2022-11" db="EMBL/GenBank/DDBJ databases">
        <authorList>
            <person name="Scott C."/>
            <person name="Bruce N."/>
        </authorList>
    </citation>
    <scope>NUCLEOTIDE SEQUENCE</scope>
</reference>
<dbReference type="CDD" id="cd01833">
    <property type="entry name" value="XynB_like"/>
    <property type="match status" value="1"/>
</dbReference>
<dbReference type="EMBL" id="CALLCH030000010">
    <property type="protein sequence ID" value="CAI4214070.1"/>
    <property type="molecule type" value="Genomic_DNA"/>
</dbReference>